<dbReference type="Proteomes" id="UP001177120">
    <property type="component" value="Unassembled WGS sequence"/>
</dbReference>
<protein>
    <recommendedName>
        <fullName evidence="1">DUF5680 domain-containing protein</fullName>
    </recommendedName>
</protein>
<reference evidence="2" key="1">
    <citation type="journal article" date="2024" name="Int. J. Syst. Evol. Microbiol.">
        <title>Polycladomyces zharkentensis sp. nov., a novel thermophilic cellulose- and starch-degrading member of the Bacillota from a geothermal aquifer in Kazakhstan.</title>
        <authorList>
            <person name="Mashzhan A."/>
            <person name="Kistaubayeva A."/>
            <person name="Javier-Lopez R."/>
            <person name="Bissenova U."/>
            <person name="Bissenbay A."/>
            <person name="Birkeland N.K."/>
        </authorList>
    </citation>
    <scope>NUCLEOTIDE SEQUENCE</scope>
    <source>
        <strain evidence="2">ZKZ2T</strain>
    </source>
</reference>
<gene>
    <name evidence="2" type="ORF">JQC72_08670</name>
</gene>
<evidence type="ECO:0000313" key="2">
    <source>
        <dbReference type="EMBL" id="MBN2909598.1"/>
    </source>
</evidence>
<accession>A0ABS2WJ73</accession>
<name>A0ABS2WJ73_9BACL</name>
<organism evidence="2 3">
    <name type="scientific">Polycladomyces zharkentensis</name>
    <dbReference type="NCBI Taxonomy" id="2807616"/>
    <lineage>
        <taxon>Bacteria</taxon>
        <taxon>Bacillati</taxon>
        <taxon>Bacillota</taxon>
        <taxon>Bacilli</taxon>
        <taxon>Bacillales</taxon>
        <taxon>Thermoactinomycetaceae</taxon>
        <taxon>Polycladomyces</taxon>
    </lineage>
</organism>
<keyword evidence="3" id="KW-1185">Reference proteome</keyword>
<evidence type="ECO:0000313" key="3">
    <source>
        <dbReference type="Proteomes" id="UP001177120"/>
    </source>
</evidence>
<proteinExistence type="predicted"/>
<feature type="domain" description="DUF5680" evidence="1">
    <location>
        <begin position="50"/>
        <end position="156"/>
    </location>
</feature>
<comment type="caution">
    <text evidence="2">The sequence shown here is derived from an EMBL/GenBank/DDBJ whole genome shotgun (WGS) entry which is preliminary data.</text>
</comment>
<dbReference type="EMBL" id="JAFHAP010000008">
    <property type="protein sequence ID" value="MBN2909598.1"/>
    <property type="molecule type" value="Genomic_DNA"/>
</dbReference>
<evidence type="ECO:0000259" key="1">
    <source>
        <dbReference type="Pfam" id="PF18931"/>
    </source>
</evidence>
<dbReference type="Pfam" id="PF18931">
    <property type="entry name" value="DUF5680"/>
    <property type="match status" value="1"/>
</dbReference>
<dbReference type="InterPro" id="IPR043735">
    <property type="entry name" value="DUF5680"/>
</dbReference>
<sequence>MIHMHRRLISFLLTAKRSTYASQGDDATVPPQLQGSKQLEYRDGAYFYRDIYFGMERFTGMETVYHLDQPVWAMSYGGGVLNISDREQIRSIYAFLREALRLGSEEAPYRGPDIWKNGSLIYLNQWEGTLDRFHGYEEIRLKDTKVYELRYQGGFI</sequence>